<dbReference type="Pfam" id="PF14295">
    <property type="entry name" value="PAN_4"/>
    <property type="match status" value="3"/>
</dbReference>
<evidence type="ECO:0000313" key="3">
    <source>
        <dbReference type="Proteomes" id="UP000800040"/>
    </source>
</evidence>
<proteinExistence type="predicted"/>
<organism evidence="2 3">
    <name type="scientific">Decorospora gaudefroyi</name>
    <dbReference type="NCBI Taxonomy" id="184978"/>
    <lineage>
        <taxon>Eukaryota</taxon>
        <taxon>Fungi</taxon>
        <taxon>Dikarya</taxon>
        <taxon>Ascomycota</taxon>
        <taxon>Pezizomycotina</taxon>
        <taxon>Dothideomycetes</taxon>
        <taxon>Pleosporomycetidae</taxon>
        <taxon>Pleosporales</taxon>
        <taxon>Pleosporineae</taxon>
        <taxon>Pleosporaceae</taxon>
        <taxon>Decorospora</taxon>
    </lineage>
</organism>
<keyword evidence="3" id="KW-1185">Reference proteome</keyword>
<feature type="domain" description="Apple" evidence="1">
    <location>
        <begin position="378"/>
        <end position="423"/>
    </location>
</feature>
<gene>
    <name evidence="2" type="ORF">BDW02DRAFT_581333</name>
</gene>
<feature type="domain" description="Apple" evidence="1">
    <location>
        <begin position="261"/>
        <end position="297"/>
    </location>
</feature>
<dbReference type="EMBL" id="ML975341">
    <property type="protein sequence ID" value="KAF1832328.1"/>
    <property type="molecule type" value="Genomic_DNA"/>
</dbReference>
<sequence length="726" mass="73858">MSGCSLVAPGLPSLIGTATPTFSYDQNLHPLLAGHRFGLQVTYMSGTSTCWQGSAPPFTPTLHKGLLYQQQCQYATQGQPATYTAIHCPLADLALWDNSGTYTIGNYQLLNLFANPPREFYARFGSSPAPATVATTTAFTTATVTNLATAPGPAVATATVISTTGTLTQTSLSTSTVQIIATTTSFFSSCPVTSSAAPLPVTSSTVSPAPLPVTSSTVSPAPLPVTSSMVSSAPLPVTSSMLSTPQGTYVIECYVDRFDFDIGIATASTFEQCLQQCSATSGCVTVSYLPNGPCYLKSGLGAPSSNTNVWGARLVSVSATSSPLPMSSSTSAAPPATTVVSSSAVATASPSGGVSCPASNGQNIIVNGSVYLIQCGVDYIGNDFPGPLSPVYPGSYEGCLAACTATTDCVAVSYVVNGPCYLKSAANNDANTNSNVIGGKYVGPAPSTTSSPMTSSPMTSSAVSSTAMSPIVVTSSAPASTVTVTINMGSTAYQCACTPVGGLISSPSLTPLPPPSTTTSSAPVATTPATISCPGANSTIYTSQCGSAYAIECGIDHFGGDLPNGMVSVNTLNECIRSCDLTNGCVAVSWVAGTPGPCYMKGSVGPARMEASVWGARKVFGCNRPPVLRLHRKRVVSAPGEKQLQLLFGAGYFAPDHTFTQERVTHTATVTVATSTASSTVTGPGTITTTTAFTQAAATVTSNVNVQNTVFQIVSVTTCPLALPTI</sequence>
<accession>A0A6A5K514</accession>
<dbReference type="AlphaFoldDB" id="A0A6A5K514"/>
<evidence type="ECO:0000313" key="2">
    <source>
        <dbReference type="EMBL" id="KAF1832328.1"/>
    </source>
</evidence>
<dbReference type="Gene3D" id="3.50.4.10">
    <property type="entry name" value="Hepatocyte Growth Factor"/>
    <property type="match status" value="2"/>
</dbReference>
<dbReference type="PANTHER" id="PTHR33946">
    <property type="match status" value="1"/>
</dbReference>
<dbReference type="InterPro" id="IPR003609">
    <property type="entry name" value="Pan_app"/>
</dbReference>
<name>A0A6A5K514_9PLEO</name>
<feature type="domain" description="Apple" evidence="1">
    <location>
        <begin position="555"/>
        <end position="601"/>
    </location>
</feature>
<dbReference type="PANTHER" id="PTHR33946:SF4">
    <property type="entry name" value="COAGULATION FACTOR XI"/>
    <property type="match status" value="1"/>
</dbReference>
<evidence type="ECO:0000259" key="1">
    <source>
        <dbReference type="Pfam" id="PF14295"/>
    </source>
</evidence>
<dbReference type="Proteomes" id="UP000800040">
    <property type="component" value="Unassembled WGS sequence"/>
</dbReference>
<reference evidence="2" key="1">
    <citation type="submission" date="2020-01" db="EMBL/GenBank/DDBJ databases">
        <authorList>
            <consortium name="DOE Joint Genome Institute"/>
            <person name="Haridas S."/>
            <person name="Albert R."/>
            <person name="Binder M."/>
            <person name="Bloem J."/>
            <person name="Labutti K."/>
            <person name="Salamov A."/>
            <person name="Andreopoulos B."/>
            <person name="Baker S.E."/>
            <person name="Barry K."/>
            <person name="Bills G."/>
            <person name="Bluhm B.H."/>
            <person name="Cannon C."/>
            <person name="Castanera R."/>
            <person name="Culley D.E."/>
            <person name="Daum C."/>
            <person name="Ezra D."/>
            <person name="Gonzalez J.B."/>
            <person name="Henrissat B."/>
            <person name="Kuo A."/>
            <person name="Liang C."/>
            <person name="Lipzen A."/>
            <person name="Lutzoni F."/>
            <person name="Magnuson J."/>
            <person name="Mondo S."/>
            <person name="Nolan M."/>
            <person name="Ohm R."/>
            <person name="Pangilinan J."/>
            <person name="Park H.-J."/>
            <person name="Ramirez L."/>
            <person name="Alfaro M."/>
            <person name="Sun H."/>
            <person name="Tritt A."/>
            <person name="Yoshinaga Y."/>
            <person name="Zwiers L.-H."/>
            <person name="Turgeon B.G."/>
            <person name="Goodwin S.B."/>
            <person name="Spatafora J.W."/>
            <person name="Crous P.W."/>
            <person name="Grigoriev I.V."/>
        </authorList>
    </citation>
    <scope>NUCLEOTIDE SEQUENCE</scope>
    <source>
        <strain evidence="2">P77</strain>
    </source>
</reference>
<dbReference type="OrthoDB" id="160645at2759"/>
<protein>
    <recommendedName>
        <fullName evidence="1">Apple domain-containing protein</fullName>
    </recommendedName>
</protein>